<dbReference type="Proteomes" id="UP001162483">
    <property type="component" value="Unassembled WGS sequence"/>
</dbReference>
<evidence type="ECO:0000313" key="1">
    <source>
        <dbReference type="EMBL" id="CAI9577828.1"/>
    </source>
</evidence>
<evidence type="ECO:0000313" key="2">
    <source>
        <dbReference type="Proteomes" id="UP001162483"/>
    </source>
</evidence>
<proteinExistence type="predicted"/>
<comment type="caution">
    <text evidence="1">The sequence shown here is derived from an EMBL/GenBank/DDBJ whole genome shotgun (WGS) entry which is preliminary data.</text>
</comment>
<name>A0ABN9DZR1_9NEOB</name>
<dbReference type="EMBL" id="CATNWA010014948">
    <property type="protein sequence ID" value="CAI9577828.1"/>
    <property type="molecule type" value="Genomic_DNA"/>
</dbReference>
<reference evidence="1" key="1">
    <citation type="submission" date="2023-05" db="EMBL/GenBank/DDBJ databases">
        <authorList>
            <person name="Stuckert A."/>
        </authorList>
    </citation>
    <scope>NUCLEOTIDE SEQUENCE</scope>
</reference>
<feature type="non-terminal residue" evidence="1">
    <location>
        <position position="60"/>
    </location>
</feature>
<gene>
    <name evidence="1" type="ORF">SPARVUS_LOCUS8779872</name>
</gene>
<keyword evidence="2" id="KW-1185">Reference proteome</keyword>
<sequence>MQERVHLDCTLAYCSITHRTHECPQSKQLAFGALSKEYLQWTQEEEDRGCTVQNYCPEQV</sequence>
<accession>A0ABN9DZR1</accession>
<organism evidence="1 2">
    <name type="scientific">Staurois parvus</name>
    <dbReference type="NCBI Taxonomy" id="386267"/>
    <lineage>
        <taxon>Eukaryota</taxon>
        <taxon>Metazoa</taxon>
        <taxon>Chordata</taxon>
        <taxon>Craniata</taxon>
        <taxon>Vertebrata</taxon>
        <taxon>Euteleostomi</taxon>
        <taxon>Amphibia</taxon>
        <taxon>Batrachia</taxon>
        <taxon>Anura</taxon>
        <taxon>Neobatrachia</taxon>
        <taxon>Ranoidea</taxon>
        <taxon>Ranidae</taxon>
        <taxon>Staurois</taxon>
    </lineage>
</organism>
<protein>
    <submittedName>
        <fullName evidence="1">Uncharacterized protein</fullName>
    </submittedName>
</protein>